<dbReference type="SMART" id="SM00128">
    <property type="entry name" value="IPPc"/>
    <property type="match status" value="1"/>
</dbReference>
<dbReference type="OMA" id="WEPIRIF"/>
<keyword evidence="3" id="KW-1185">Reference proteome</keyword>
<dbReference type="KEGG" id="tpv:TP01_1143"/>
<proteinExistence type="predicted"/>
<reference evidence="2 3" key="1">
    <citation type="journal article" date="2005" name="Science">
        <title>Genome sequence of Theileria parva, a bovine pathogen that transforms lymphocytes.</title>
        <authorList>
            <person name="Gardner M.J."/>
            <person name="Bishop R."/>
            <person name="Shah T."/>
            <person name="de Villiers E.P."/>
            <person name="Carlton J.M."/>
            <person name="Hall N."/>
            <person name="Ren Q."/>
            <person name="Paulsen I.T."/>
            <person name="Pain A."/>
            <person name="Berriman M."/>
            <person name="Wilson R.J.M."/>
            <person name="Sato S."/>
            <person name="Ralph S.A."/>
            <person name="Mann D.J."/>
            <person name="Xiong Z."/>
            <person name="Shallom S.J."/>
            <person name="Weidman J."/>
            <person name="Jiang L."/>
            <person name="Lynn J."/>
            <person name="Weaver B."/>
            <person name="Shoaibi A."/>
            <person name="Domingo A.R."/>
            <person name="Wasawo D."/>
            <person name="Crabtree J."/>
            <person name="Wortman J.R."/>
            <person name="Haas B."/>
            <person name="Angiuoli S.V."/>
            <person name="Creasy T.H."/>
            <person name="Lu C."/>
            <person name="Suh B."/>
            <person name="Silva J.C."/>
            <person name="Utterback T.R."/>
            <person name="Feldblyum T.V."/>
            <person name="Pertea M."/>
            <person name="Allen J."/>
            <person name="Nierman W.C."/>
            <person name="Taracha E.L.N."/>
            <person name="Salzberg S.L."/>
            <person name="White O.R."/>
            <person name="Fitzhugh H.A."/>
            <person name="Morzaria S."/>
            <person name="Venter J.C."/>
            <person name="Fraser C.M."/>
            <person name="Nene V."/>
        </authorList>
    </citation>
    <scope>NUCLEOTIDE SEQUENCE [LARGE SCALE GENOMIC DNA]</scope>
    <source>
        <strain evidence="2 3">Muguga</strain>
    </source>
</reference>
<feature type="domain" description="Inositol polyphosphate-related phosphatase" evidence="1">
    <location>
        <begin position="38"/>
        <end position="392"/>
    </location>
</feature>
<dbReference type="VEuPathDB" id="PiroplasmaDB:TpMuguga_01g01143"/>
<dbReference type="SUPFAM" id="SSF56219">
    <property type="entry name" value="DNase I-like"/>
    <property type="match status" value="1"/>
</dbReference>
<gene>
    <name evidence="2" type="ordered locus">TP01_1143</name>
</gene>
<dbReference type="Pfam" id="PF22669">
    <property type="entry name" value="Exo_endo_phos2"/>
    <property type="match status" value="1"/>
</dbReference>
<dbReference type="GeneID" id="3503512"/>
<dbReference type="GO" id="GO:0004439">
    <property type="term" value="F:phosphatidylinositol-4,5-bisphosphate 5-phosphatase activity"/>
    <property type="evidence" value="ECO:0007669"/>
    <property type="project" value="TreeGrafter"/>
</dbReference>
<organism evidence="2 3">
    <name type="scientific">Theileria parva</name>
    <name type="common">East coast fever infection agent</name>
    <dbReference type="NCBI Taxonomy" id="5875"/>
    <lineage>
        <taxon>Eukaryota</taxon>
        <taxon>Sar</taxon>
        <taxon>Alveolata</taxon>
        <taxon>Apicomplexa</taxon>
        <taxon>Aconoidasida</taxon>
        <taxon>Piroplasmida</taxon>
        <taxon>Theileriidae</taxon>
        <taxon>Theileria</taxon>
    </lineage>
</organism>
<evidence type="ECO:0000313" key="3">
    <source>
        <dbReference type="Proteomes" id="UP000001949"/>
    </source>
</evidence>
<accession>Q4N6M7</accession>
<sequence length="407" mass="47453">MNENNFKKTFSFPVMFKKSDKKASGLIQTNGDYLDHWEPIRIFVGTWNMGFKKIDPKQFSNDVSCSCHTYVSEKYDCMSCKARYVDPLSEWIKLDYDVYFITLQECVSFNFFEVVTRFLEKCRHPMERVSFKTDRILGFGEGAVVNRKMTCIAAWVRKDLLANGVVRVCASKALYLSAYNRSKGVVCLQIKAFGQIILLLGGHLPTDYMERQKSFQTILSKLTYLFGANEKLMFTDLFHHIIWAGDFNFKLTIPMERVVTNIVDGTLDKLIKFDEFHLSTSPLKDQKFCEDVIKFDPTYKKRENREVLDKGRKNWFEMEYSTSDSKWYSLNTERVPSWTDRVLKWSDKTMETCLIFEPTSYRTAIPKNKTPLLISDHSPVSCAFILRPLSRNIAIPIKLNAHTFKFD</sequence>
<dbReference type="STRING" id="5875.Q4N6M7"/>
<evidence type="ECO:0000259" key="1">
    <source>
        <dbReference type="SMART" id="SM00128"/>
    </source>
</evidence>
<dbReference type="eggNOG" id="KOG0566">
    <property type="taxonomic scope" value="Eukaryota"/>
</dbReference>
<dbReference type="Gene3D" id="3.60.10.10">
    <property type="entry name" value="Endonuclease/exonuclease/phosphatase"/>
    <property type="match status" value="1"/>
</dbReference>
<name>Q4N6M7_THEPA</name>
<protein>
    <recommendedName>
        <fullName evidence="1">Inositol polyphosphate-related phosphatase domain-containing protein</fullName>
    </recommendedName>
</protein>
<evidence type="ECO:0000313" key="2">
    <source>
        <dbReference type="EMBL" id="EAN34381.1"/>
    </source>
</evidence>
<dbReference type="EMBL" id="AAGK01000001">
    <property type="protein sequence ID" value="EAN34381.1"/>
    <property type="molecule type" value="Genomic_DNA"/>
</dbReference>
<comment type="caution">
    <text evidence="2">The sequence shown here is derived from an EMBL/GenBank/DDBJ whole genome shotgun (WGS) entry which is preliminary data.</text>
</comment>
<dbReference type="GO" id="GO:0046856">
    <property type="term" value="P:phosphatidylinositol dephosphorylation"/>
    <property type="evidence" value="ECO:0007669"/>
    <property type="project" value="InterPro"/>
</dbReference>
<dbReference type="InterPro" id="IPR000300">
    <property type="entry name" value="IPPc"/>
</dbReference>
<dbReference type="Proteomes" id="UP000001949">
    <property type="component" value="Unassembled WGS sequence"/>
</dbReference>
<dbReference type="PANTHER" id="PTHR11200:SF275">
    <property type="entry name" value="LD06095P"/>
    <property type="match status" value="1"/>
</dbReference>
<dbReference type="InterPro" id="IPR046985">
    <property type="entry name" value="IP5"/>
</dbReference>
<dbReference type="PANTHER" id="PTHR11200">
    <property type="entry name" value="INOSITOL 5-PHOSPHATASE"/>
    <property type="match status" value="1"/>
</dbReference>
<dbReference type="InParanoid" id="Q4N6M7"/>
<dbReference type="InterPro" id="IPR036691">
    <property type="entry name" value="Endo/exonu/phosph_ase_sf"/>
</dbReference>
<dbReference type="AlphaFoldDB" id="Q4N6M7"/>